<dbReference type="GO" id="GO:0046306">
    <property type="term" value="P:alkanesulfonate catabolic process"/>
    <property type="evidence" value="ECO:0007669"/>
    <property type="project" value="TreeGrafter"/>
</dbReference>
<dbReference type="KEGG" id="eec:EcWSU1_01610"/>
<keyword evidence="1 11" id="KW-0285">Flavoprotein</keyword>
<feature type="binding site" evidence="11">
    <location>
        <position position="229"/>
    </location>
    <ligand>
        <name>FMN</name>
        <dbReference type="ChEBI" id="CHEBI:58210"/>
    </ligand>
</feature>
<dbReference type="GO" id="GO:0052614">
    <property type="term" value="F:uracil oxygenase activity"/>
    <property type="evidence" value="ECO:0007669"/>
    <property type="project" value="UniProtKB-EC"/>
</dbReference>
<proteinExistence type="inferred from homology"/>
<dbReference type="InterPro" id="IPR019914">
    <property type="entry name" value="Pyrimidine_monooxygenase_RutA"/>
</dbReference>
<dbReference type="HAMAP" id="MF_01699">
    <property type="entry name" value="RutA"/>
    <property type="match status" value="1"/>
</dbReference>
<dbReference type="GO" id="GO:0006212">
    <property type="term" value="P:uracil catabolic process"/>
    <property type="evidence" value="ECO:0007669"/>
    <property type="project" value="UniProtKB-UniRule"/>
</dbReference>
<dbReference type="EC" id="1.14.99.46" evidence="9 11"/>
<dbReference type="FunFam" id="3.20.20.30:FF:000003">
    <property type="entry name" value="Pyrimidine monooxygenase RutA"/>
    <property type="match status" value="1"/>
</dbReference>
<gene>
    <name evidence="11 13" type="primary">rutA</name>
    <name evidence="13" type="ORF">EcWSU1_01610</name>
</gene>
<evidence type="ECO:0000256" key="2">
    <source>
        <dbReference type="ARBA" id="ARBA00022643"/>
    </source>
</evidence>
<keyword evidence="4 11" id="KW-0560">Oxidoreductase</keyword>
<dbReference type="Proteomes" id="UP000007838">
    <property type="component" value="Chromosome"/>
</dbReference>
<dbReference type="InterPro" id="IPR036661">
    <property type="entry name" value="Luciferase-like_sf"/>
</dbReference>
<dbReference type="eggNOG" id="COG2141">
    <property type="taxonomic scope" value="Bacteria"/>
</dbReference>
<evidence type="ECO:0000256" key="11">
    <source>
        <dbReference type="HAMAP-Rule" id="MF_01699"/>
    </source>
</evidence>
<accession>G8LIN7</accession>
<dbReference type="PANTHER" id="PTHR42847:SF4">
    <property type="entry name" value="ALKANESULFONATE MONOOXYGENASE-RELATED"/>
    <property type="match status" value="1"/>
</dbReference>
<keyword evidence="5 11" id="KW-0503">Monooxygenase</keyword>
<comment type="catalytic activity">
    <reaction evidence="7 11">
        <text>uracil + FMNH2 + NADH + O2 = (Z)-3-ureidoacrylate + FMN + NAD(+) + H2O + H(+)</text>
        <dbReference type="Rhea" id="RHEA:31587"/>
        <dbReference type="ChEBI" id="CHEBI:15377"/>
        <dbReference type="ChEBI" id="CHEBI:15378"/>
        <dbReference type="ChEBI" id="CHEBI:15379"/>
        <dbReference type="ChEBI" id="CHEBI:17568"/>
        <dbReference type="ChEBI" id="CHEBI:57540"/>
        <dbReference type="ChEBI" id="CHEBI:57618"/>
        <dbReference type="ChEBI" id="CHEBI:57945"/>
        <dbReference type="ChEBI" id="CHEBI:58210"/>
        <dbReference type="ChEBI" id="CHEBI:59891"/>
        <dbReference type="EC" id="1.14.99.46"/>
    </reaction>
</comment>
<dbReference type="STRING" id="299767.GCA_900068845_03823"/>
<dbReference type="Gene3D" id="3.20.20.30">
    <property type="entry name" value="Luciferase-like domain"/>
    <property type="match status" value="1"/>
</dbReference>
<dbReference type="EMBL" id="CP002886">
    <property type="protein sequence ID" value="AEW73049.1"/>
    <property type="molecule type" value="Genomic_DNA"/>
</dbReference>
<evidence type="ECO:0000256" key="1">
    <source>
        <dbReference type="ARBA" id="ARBA00022630"/>
    </source>
</evidence>
<feature type="domain" description="Luciferase-like" evidence="12">
    <location>
        <begin position="40"/>
        <end position="358"/>
    </location>
</feature>
<dbReference type="InterPro" id="IPR050172">
    <property type="entry name" value="SsuD_RutA_monooxygenase"/>
</dbReference>
<dbReference type="GO" id="GO:0008726">
    <property type="term" value="F:alkanesulfonate monooxygenase activity"/>
    <property type="evidence" value="ECO:0007669"/>
    <property type="project" value="TreeGrafter"/>
</dbReference>
<comment type="catalytic activity">
    <reaction evidence="6 11">
        <text>thymine + FMNH2 + NADH + O2 = (Z)-2-methylureidoacrylate + FMN + NAD(+) + H2O + H(+)</text>
        <dbReference type="Rhea" id="RHEA:31599"/>
        <dbReference type="ChEBI" id="CHEBI:15377"/>
        <dbReference type="ChEBI" id="CHEBI:15378"/>
        <dbReference type="ChEBI" id="CHEBI:15379"/>
        <dbReference type="ChEBI" id="CHEBI:17821"/>
        <dbReference type="ChEBI" id="CHEBI:57540"/>
        <dbReference type="ChEBI" id="CHEBI:57618"/>
        <dbReference type="ChEBI" id="CHEBI:57945"/>
        <dbReference type="ChEBI" id="CHEBI:58210"/>
        <dbReference type="ChEBI" id="CHEBI:143783"/>
        <dbReference type="EC" id="1.14.99.46"/>
    </reaction>
</comment>
<comment type="function">
    <text evidence="11">Catalyzes the pyrimidine ring opening between N-3 and C-4 by an unusual flavin hydroperoxide-catalyzed mechanism, adding oxygen atoms in the process to yield ureidoacrylate peracid, that immediately reacts with FMN forming ureidoacrylate and FMN-N(5)-oxide. The FMN-N(5)-oxide reacts spontaneously with NADH to produce FMN. Requires the flavin reductase RutF to regenerate FMN in vivo.</text>
</comment>
<evidence type="ECO:0000256" key="5">
    <source>
        <dbReference type="ARBA" id="ARBA00023033"/>
    </source>
</evidence>
<dbReference type="InterPro" id="IPR011251">
    <property type="entry name" value="Luciferase-like_dom"/>
</dbReference>
<dbReference type="NCBIfam" id="TIGR03612">
    <property type="entry name" value="RutA"/>
    <property type="match status" value="1"/>
</dbReference>
<evidence type="ECO:0000313" key="14">
    <source>
        <dbReference type="Proteomes" id="UP000007838"/>
    </source>
</evidence>
<organism evidence="13 14">
    <name type="scientific">Enterobacter ludwigii</name>
    <dbReference type="NCBI Taxonomy" id="299767"/>
    <lineage>
        <taxon>Bacteria</taxon>
        <taxon>Pseudomonadati</taxon>
        <taxon>Pseudomonadota</taxon>
        <taxon>Gammaproteobacteria</taxon>
        <taxon>Enterobacterales</taxon>
        <taxon>Enterobacteriaceae</taxon>
        <taxon>Enterobacter</taxon>
        <taxon>Enterobacter cloacae complex</taxon>
    </lineage>
</organism>
<evidence type="ECO:0000256" key="3">
    <source>
        <dbReference type="ARBA" id="ARBA00022857"/>
    </source>
</evidence>
<dbReference type="AlphaFoldDB" id="G8LIN7"/>
<sequence length="402" mass="44521">MRISINQPLINSLITKPFSKLALPLQNPLYLQRRKERFVMKIGVFVPIGNNGWLISTTAPQYMPTFELNKAIVQKAEHYHFDFALSMIKLRGFGGKTEFWDHNLESFTLMAGLAAVTSRIQIYATAATLTLPPAIVARMASTIDSISGGRFGVNLVTGWQKPEYEQMGIWPGDEYFSRRYDYLTEYVQVLRDLWGTGKSDFKGDYFTMNDCRVSPQPSAPMKVICAGQSDAGMEFSAKYADFNFCFGKGVNTPAAFAPTAARMKEAADKTGRDVGSYVLFMVIADETDDAARAKWERYKAGADDEALSWLTEQSQKDTRSGSDTNVRQMADPTSAVNINMGTLVGSYASVARMLDEVAAVPGAEGVLLTFDEFLTGVETFGERIQPLMQCRAHIPAITKEVA</sequence>
<keyword evidence="3 11" id="KW-0521">NADP</keyword>
<dbReference type="HOGENOM" id="CLU_027853_1_1_6"/>
<evidence type="ECO:0000256" key="4">
    <source>
        <dbReference type="ARBA" id="ARBA00023002"/>
    </source>
</evidence>
<evidence type="ECO:0000256" key="8">
    <source>
        <dbReference type="ARBA" id="ARBA00060917"/>
    </source>
</evidence>
<evidence type="ECO:0000313" key="13">
    <source>
        <dbReference type="EMBL" id="AEW73049.1"/>
    </source>
</evidence>
<evidence type="ECO:0000256" key="6">
    <source>
        <dbReference type="ARBA" id="ARBA00051709"/>
    </source>
</evidence>
<dbReference type="SUPFAM" id="SSF51679">
    <property type="entry name" value="Bacterial luciferase-like"/>
    <property type="match status" value="1"/>
</dbReference>
<comment type="similarity">
    <text evidence="8 11">Belongs to the NtaA/SnaA/DszA monooxygenase family. RutA subfamily.</text>
</comment>
<reference evidence="13 14" key="1">
    <citation type="journal article" date="2011" name="Stand. Genomic Sci.">
        <title>Complete genome of the onion pathogen Enterobacter cloacae EcWSU1.</title>
        <authorList>
            <person name="Humann J.L."/>
            <person name="Wildung M."/>
            <person name="Cheng C.H."/>
            <person name="Lee T."/>
            <person name="Stewart J.E."/>
            <person name="Drew J.C."/>
            <person name="Triplett E.W."/>
            <person name="Main D."/>
            <person name="Schroeder B.K."/>
        </authorList>
    </citation>
    <scope>NUCLEOTIDE SEQUENCE [LARGE SCALE GENOMIC DNA]</scope>
    <source>
        <strain evidence="13 14">EcWSU1</strain>
    </source>
</reference>
<evidence type="ECO:0000256" key="9">
    <source>
        <dbReference type="ARBA" id="ARBA00066512"/>
    </source>
</evidence>
<feature type="binding site" evidence="11">
    <location>
        <position position="154"/>
    </location>
    <ligand>
        <name>FMN</name>
        <dbReference type="ChEBI" id="CHEBI:58210"/>
    </ligand>
</feature>
<name>G8LIN7_9ENTR</name>
<dbReference type="GO" id="GO:0019740">
    <property type="term" value="P:nitrogen utilization"/>
    <property type="evidence" value="ECO:0007669"/>
    <property type="project" value="UniProtKB-UniRule"/>
</dbReference>
<protein>
    <recommendedName>
        <fullName evidence="10 11">Pyrimidine monooxygenase RutA</fullName>
        <ecNumber evidence="9 11">1.14.99.46</ecNumber>
    </recommendedName>
</protein>
<keyword evidence="2 11" id="KW-0288">FMN</keyword>
<feature type="binding site" evidence="11">
    <location>
        <begin position="88"/>
        <end position="89"/>
    </location>
    <ligand>
        <name>FMN</name>
        <dbReference type="ChEBI" id="CHEBI:58210"/>
    </ligand>
</feature>
<dbReference type="PANTHER" id="PTHR42847">
    <property type="entry name" value="ALKANESULFONATE MONOOXYGENASE"/>
    <property type="match status" value="1"/>
</dbReference>
<dbReference type="Pfam" id="PF00296">
    <property type="entry name" value="Bac_luciferase"/>
    <property type="match status" value="1"/>
</dbReference>
<evidence type="ECO:0000256" key="7">
    <source>
        <dbReference type="ARBA" id="ARBA00052547"/>
    </source>
</evidence>
<evidence type="ECO:0000256" key="10">
    <source>
        <dbReference type="ARBA" id="ARBA00068171"/>
    </source>
</evidence>
<feature type="binding site" evidence="11">
    <location>
        <begin position="179"/>
        <end position="180"/>
    </location>
    <ligand>
        <name>FMN</name>
        <dbReference type="ChEBI" id="CHEBI:58210"/>
    </ligand>
</feature>
<feature type="binding site" evidence="11">
    <location>
        <position position="163"/>
    </location>
    <ligand>
        <name>FMN</name>
        <dbReference type="ChEBI" id="CHEBI:58210"/>
    </ligand>
</feature>
<evidence type="ECO:0000259" key="12">
    <source>
        <dbReference type="Pfam" id="PF00296"/>
    </source>
</evidence>
<dbReference type="CDD" id="cd01094">
    <property type="entry name" value="Alkanesulfonate_monoxygenase"/>
    <property type="match status" value="1"/>
</dbReference>